<evidence type="ECO:0000313" key="2">
    <source>
        <dbReference type="EMBL" id="ETE65650.1"/>
    </source>
</evidence>
<evidence type="ECO:0000256" key="1">
    <source>
        <dbReference type="SAM" id="MobiDB-lite"/>
    </source>
</evidence>
<feature type="non-terminal residue" evidence="2">
    <location>
        <position position="1"/>
    </location>
</feature>
<protein>
    <submittedName>
        <fullName evidence="2">Uncharacterized protein</fullName>
    </submittedName>
</protein>
<reference evidence="2 3" key="1">
    <citation type="journal article" date="2013" name="Proc. Natl. Acad. Sci. U.S.A.">
        <title>The king cobra genome reveals dynamic gene evolution and adaptation in the snake venom system.</title>
        <authorList>
            <person name="Vonk F.J."/>
            <person name="Casewell N.R."/>
            <person name="Henkel C.V."/>
            <person name="Heimberg A.M."/>
            <person name="Jansen H.J."/>
            <person name="McCleary R.J."/>
            <person name="Kerkkamp H.M."/>
            <person name="Vos R.A."/>
            <person name="Guerreiro I."/>
            <person name="Calvete J.J."/>
            <person name="Wuster W."/>
            <person name="Woods A.E."/>
            <person name="Logan J.M."/>
            <person name="Harrison R.A."/>
            <person name="Castoe T.A."/>
            <person name="de Koning A.P."/>
            <person name="Pollock D.D."/>
            <person name="Yandell M."/>
            <person name="Calderon D."/>
            <person name="Renjifo C."/>
            <person name="Currier R.B."/>
            <person name="Salgado D."/>
            <person name="Pla D."/>
            <person name="Sanz L."/>
            <person name="Hyder A.S."/>
            <person name="Ribeiro J.M."/>
            <person name="Arntzen J.W."/>
            <person name="van den Thillart G.E."/>
            <person name="Boetzer M."/>
            <person name="Pirovano W."/>
            <person name="Dirks R.P."/>
            <person name="Spaink H.P."/>
            <person name="Duboule D."/>
            <person name="McGlinn E."/>
            <person name="Kini R.M."/>
            <person name="Richardson M.K."/>
        </authorList>
    </citation>
    <scope>NUCLEOTIDE SEQUENCE</scope>
    <source>
        <tissue evidence="2">Blood</tissue>
    </source>
</reference>
<feature type="region of interest" description="Disordered" evidence="1">
    <location>
        <begin position="48"/>
        <end position="69"/>
    </location>
</feature>
<proteinExistence type="predicted"/>
<dbReference type="Proteomes" id="UP000018936">
    <property type="component" value="Unassembled WGS sequence"/>
</dbReference>
<sequence length="177" mass="20359">MAYMFELQPKISLINAKKANLEQDTDAEMEDLPSEPKYWKISKPKPVAEGGPVSGNIMRKPSPQKGSPRLPFCERAEGSSFELILPLWHHMLTIPAWYKPELCWQMPPCLLMRHETNNQATSQHFPLEAVIFSSPREIMLGLCDLSAKFTQNKIRGDCSEEHKFCSPLMSLFIYYRK</sequence>
<gene>
    <name evidence="2" type="ORF">L345_08579</name>
</gene>
<dbReference type="AlphaFoldDB" id="V8NUA8"/>
<dbReference type="EMBL" id="AZIM01001825">
    <property type="protein sequence ID" value="ETE65650.1"/>
    <property type="molecule type" value="Genomic_DNA"/>
</dbReference>
<name>V8NUA8_OPHHA</name>
<keyword evidence="3" id="KW-1185">Reference proteome</keyword>
<organism evidence="2 3">
    <name type="scientific">Ophiophagus hannah</name>
    <name type="common">King cobra</name>
    <name type="synonym">Naja hannah</name>
    <dbReference type="NCBI Taxonomy" id="8665"/>
    <lineage>
        <taxon>Eukaryota</taxon>
        <taxon>Metazoa</taxon>
        <taxon>Chordata</taxon>
        <taxon>Craniata</taxon>
        <taxon>Vertebrata</taxon>
        <taxon>Euteleostomi</taxon>
        <taxon>Lepidosauria</taxon>
        <taxon>Squamata</taxon>
        <taxon>Bifurcata</taxon>
        <taxon>Unidentata</taxon>
        <taxon>Episquamata</taxon>
        <taxon>Toxicofera</taxon>
        <taxon>Serpentes</taxon>
        <taxon>Colubroidea</taxon>
        <taxon>Elapidae</taxon>
        <taxon>Elapinae</taxon>
        <taxon>Ophiophagus</taxon>
    </lineage>
</organism>
<comment type="caution">
    <text evidence="2">The sequence shown here is derived from an EMBL/GenBank/DDBJ whole genome shotgun (WGS) entry which is preliminary data.</text>
</comment>
<evidence type="ECO:0000313" key="3">
    <source>
        <dbReference type="Proteomes" id="UP000018936"/>
    </source>
</evidence>
<accession>V8NUA8</accession>